<feature type="compositionally biased region" description="Low complexity" evidence="1">
    <location>
        <begin position="566"/>
        <end position="585"/>
    </location>
</feature>
<accession>A0ABT0G0Q1</accession>
<feature type="region of interest" description="Disordered" evidence="1">
    <location>
        <begin position="244"/>
        <end position="266"/>
    </location>
</feature>
<protein>
    <submittedName>
        <fullName evidence="3">ISL3 family transposase</fullName>
    </submittedName>
</protein>
<organism evidence="3 4">
    <name type="scientific">Actinomadura luzonensis</name>
    <dbReference type="NCBI Taxonomy" id="2805427"/>
    <lineage>
        <taxon>Bacteria</taxon>
        <taxon>Bacillati</taxon>
        <taxon>Actinomycetota</taxon>
        <taxon>Actinomycetes</taxon>
        <taxon>Streptosporangiales</taxon>
        <taxon>Thermomonosporaceae</taxon>
        <taxon>Actinomadura</taxon>
    </lineage>
</organism>
<evidence type="ECO:0000259" key="2">
    <source>
        <dbReference type="Pfam" id="PF01610"/>
    </source>
</evidence>
<dbReference type="RefSeq" id="WP_242370965.1">
    <property type="nucleotide sequence ID" value="NZ_JAKRKC020000002.1"/>
</dbReference>
<dbReference type="Proteomes" id="UP001317259">
    <property type="component" value="Unassembled WGS sequence"/>
</dbReference>
<dbReference type="EMBL" id="JAKRKC020000002">
    <property type="protein sequence ID" value="MCK2218137.1"/>
    <property type="molecule type" value="Genomic_DNA"/>
</dbReference>
<feature type="compositionally biased region" description="Basic residues" evidence="1">
    <location>
        <begin position="22"/>
        <end position="33"/>
    </location>
</feature>
<dbReference type="InterPro" id="IPR002560">
    <property type="entry name" value="Transposase_DDE"/>
</dbReference>
<evidence type="ECO:0000313" key="3">
    <source>
        <dbReference type="EMBL" id="MCK2218137.1"/>
    </source>
</evidence>
<evidence type="ECO:0000256" key="1">
    <source>
        <dbReference type="SAM" id="MobiDB-lite"/>
    </source>
</evidence>
<reference evidence="3 4" key="1">
    <citation type="submission" date="2022-04" db="EMBL/GenBank/DDBJ databases">
        <title>Genome draft of Actinomadura sp. ATCC 31491.</title>
        <authorList>
            <person name="Shi X."/>
            <person name="Du Y."/>
        </authorList>
    </citation>
    <scope>NUCLEOTIDE SEQUENCE [LARGE SCALE GENOMIC DNA]</scope>
    <source>
        <strain evidence="3 4">ATCC 31491</strain>
    </source>
</reference>
<dbReference type="PANTHER" id="PTHR33498:SF1">
    <property type="entry name" value="TRANSPOSASE FOR INSERTION SEQUENCE ELEMENT IS1557"/>
    <property type="match status" value="1"/>
</dbReference>
<dbReference type="PANTHER" id="PTHR33498">
    <property type="entry name" value="TRANSPOSASE FOR INSERTION SEQUENCE ELEMENT IS1557"/>
    <property type="match status" value="1"/>
</dbReference>
<sequence length="638" mass="69911">MVAVPTAPHDYPSGEPRGPARPVRRGGHPHRSGSARSLSPAWGQATVRVELEVRRFICDNPACSVATFAEQVGGLTAHRQRRAAGLHGLLERVALALAGRAGARLAAVVGAAISRCSLIRLIRALPDPEIGQVGVLGVDDFAKRRGRSYATVLVDMDGHRIIDILPDRESVTFAGWLREHPGVQVICRDRAGGYATGAREGAPDAQQVADRWHMWDDLGEYVKKIVGAHHGCVTTHYAALKQNAAEQAPDPDQVAEQATADHAESRARVVRTRQRYVQVQALKAEGKHLAAIQRELNLAPGTVRRYFHASSVEEVASALTAGWPSKLDDYKPHLHQRWNSGCTNITQLHREIQQQGFRGGYSTVYAYLAPYKGKAAPPAVPAPPKVRHITSWIRRRPDNLDAGEQLKLKEVRAACSHAWLGAVRADDLPHLHTFANGIQRDYDAVLAGLSLPYSSGLLGHRSPQSTQFYAKITPTTLTKGYNDAGYFQRNVRTIEVLIDRAAVESGAAAAGEPWQYYDLGHGFCNYTFFRTVPAPHGLRQMRLLHPQDSSKALLLEAKDNLCSACSPTSHSPTTSAPRSTTARPPLTSFWNVSPTSPRRPARPHGRSVFRSRRRCFRSSLSTRSRRNQAAAGPRDQAA</sequence>
<name>A0ABT0G0Q1_9ACTN</name>
<evidence type="ECO:0000313" key="4">
    <source>
        <dbReference type="Proteomes" id="UP001317259"/>
    </source>
</evidence>
<gene>
    <name evidence="3" type="ORF">MF672_030755</name>
</gene>
<feature type="domain" description="Transposase IS204/IS1001/IS1096/IS1165 DDE" evidence="2">
    <location>
        <begin position="136"/>
        <end position="230"/>
    </location>
</feature>
<comment type="caution">
    <text evidence="3">The sequence shown here is derived from an EMBL/GenBank/DDBJ whole genome shotgun (WGS) entry which is preliminary data.</text>
</comment>
<dbReference type="InterPro" id="IPR047951">
    <property type="entry name" value="Transpos_ISL3"/>
</dbReference>
<dbReference type="Pfam" id="PF01610">
    <property type="entry name" value="DDE_Tnp_ISL3"/>
    <property type="match status" value="1"/>
</dbReference>
<feature type="region of interest" description="Disordered" evidence="1">
    <location>
        <begin position="1"/>
        <end position="39"/>
    </location>
</feature>
<proteinExistence type="predicted"/>
<feature type="region of interest" description="Disordered" evidence="1">
    <location>
        <begin position="566"/>
        <end position="638"/>
    </location>
</feature>
<keyword evidence="4" id="KW-1185">Reference proteome</keyword>
<dbReference type="NCBIfam" id="NF033550">
    <property type="entry name" value="transpos_ISL3"/>
    <property type="match status" value="1"/>
</dbReference>
<feature type="compositionally biased region" description="Basic residues" evidence="1">
    <location>
        <begin position="599"/>
        <end position="616"/>
    </location>
</feature>